<dbReference type="SUPFAM" id="SSF52833">
    <property type="entry name" value="Thioredoxin-like"/>
    <property type="match status" value="1"/>
</dbReference>
<dbReference type="InterPro" id="IPR036249">
    <property type="entry name" value="Thioredoxin-like_sf"/>
</dbReference>
<dbReference type="GO" id="GO:0016491">
    <property type="term" value="F:oxidoreductase activity"/>
    <property type="evidence" value="ECO:0007669"/>
    <property type="project" value="InterPro"/>
</dbReference>
<dbReference type="PANTHER" id="PTHR43640:SF1">
    <property type="entry name" value="THIOREDOXIN-DEPENDENT PEROXIREDOXIN"/>
    <property type="match status" value="1"/>
</dbReference>
<keyword evidence="4" id="KW-1185">Reference proteome</keyword>
<dbReference type="GeneID" id="72187212"/>
<name>A0A8U0HZF9_9EURY</name>
<gene>
    <name evidence="3" type="ORF">M0R89_18395</name>
</gene>
<dbReference type="Proteomes" id="UP000830729">
    <property type="component" value="Plasmid unnamed1"/>
</dbReference>
<dbReference type="Pfam" id="PF00578">
    <property type="entry name" value="AhpC-TSA"/>
    <property type="match status" value="1"/>
</dbReference>
<feature type="compositionally biased region" description="Basic and acidic residues" evidence="1">
    <location>
        <begin position="140"/>
        <end position="151"/>
    </location>
</feature>
<evidence type="ECO:0000259" key="2">
    <source>
        <dbReference type="PROSITE" id="PS51352"/>
    </source>
</evidence>
<dbReference type="CDD" id="cd02969">
    <property type="entry name" value="PRX_like1"/>
    <property type="match status" value="1"/>
</dbReference>
<geneLocation type="plasmid" evidence="3 4">
    <name>unnamed1</name>
</geneLocation>
<dbReference type="EMBL" id="CP096660">
    <property type="protein sequence ID" value="UPV76505.1"/>
    <property type="molecule type" value="Genomic_DNA"/>
</dbReference>
<evidence type="ECO:0000313" key="3">
    <source>
        <dbReference type="EMBL" id="UPV76505.1"/>
    </source>
</evidence>
<evidence type="ECO:0000313" key="4">
    <source>
        <dbReference type="Proteomes" id="UP000830729"/>
    </source>
</evidence>
<sequence>MVMKESEEKLRRGEPVPDFELKGTDGETHSLADFADYDAVLLVFTCNHCPYAQAKFDLLNDVAAEYDDAAVVGVNPNDEAEYPDDSYEKMVEYVEDGAVRYDAYLRDDTQEVAEAYGAACTPDPFLLRNGEAQRASNASGERREQTAESRDHEFTLAYHGRLDDALNPDDEPTEIYVRDAIDAVLAGEDVDLEFMPSRGCSIKWK</sequence>
<reference evidence="3 4" key="1">
    <citation type="submission" date="2022-04" db="EMBL/GenBank/DDBJ databases">
        <title>Diverse halophilic archaea isolated from saline environments.</title>
        <authorList>
            <person name="Cui H.-L."/>
        </authorList>
    </citation>
    <scope>NUCLEOTIDE SEQUENCE [LARGE SCALE GENOMIC DNA]</scope>
    <source>
        <strain evidence="3 4">XZYJT49</strain>
        <plasmid evidence="3 4">unnamed1</plasmid>
    </source>
</reference>
<organism evidence="3 4">
    <name type="scientific">Halorussus limi</name>
    <dbReference type="NCBI Taxonomy" id="2938695"/>
    <lineage>
        <taxon>Archaea</taxon>
        <taxon>Methanobacteriati</taxon>
        <taxon>Methanobacteriota</taxon>
        <taxon>Stenosarchaea group</taxon>
        <taxon>Halobacteria</taxon>
        <taxon>Halobacteriales</taxon>
        <taxon>Haladaptataceae</taxon>
        <taxon>Halorussus</taxon>
    </lineage>
</organism>
<feature type="region of interest" description="Disordered" evidence="1">
    <location>
        <begin position="132"/>
        <end position="151"/>
    </location>
</feature>
<dbReference type="RefSeq" id="WP_248652538.1">
    <property type="nucleotide sequence ID" value="NZ_CP096660.1"/>
</dbReference>
<dbReference type="GO" id="GO:0016209">
    <property type="term" value="F:antioxidant activity"/>
    <property type="evidence" value="ECO:0007669"/>
    <property type="project" value="InterPro"/>
</dbReference>
<dbReference type="InterPro" id="IPR047262">
    <property type="entry name" value="PRX-like1"/>
</dbReference>
<keyword evidence="3" id="KW-0614">Plasmid</keyword>
<dbReference type="InterPro" id="IPR000866">
    <property type="entry name" value="AhpC/TSA"/>
</dbReference>
<dbReference type="PROSITE" id="PS51352">
    <property type="entry name" value="THIOREDOXIN_2"/>
    <property type="match status" value="1"/>
</dbReference>
<dbReference type="Gene3D" id="3.40.30.10">
    <property type="entry name" value="Glutaredoxin"/>
    <property type="match status" value="1"/>
</dbReference>
<accession>A0A8U0HZF9</accession>
<dbReference type="PANTHER" id="PTHR43640">
    <property type="entry name" value="OS07G0260300 PROTEIN"/>
    <property type="match status" value="1"/>
</dbReference>
<proteinExistence type="predicted"/>
<dbReference type="KEGG" id="halx:M0R89_18395"/>
<feature type="domain" description="Thioredoxin" evidence="2">
    <location>
        <begin position="10"/>
        <end position="186"/>
    </location>
</feature>
<evidence type="ECO:0000256" key="1">
    <source>
        <dbReference type="SAM" id="MobiDB-lite"/>
    </source>
</evidence>
<protein>
    <submittedName>
        <fullName evidence="3">Thioredoxin family protein</fullName>
    </submittedName>
</protein>
<dbReference type="InterPro" id="IPR013766">
    <property type="entry name" value="Thioredoxin_domain"/>
</dbReference>
<dbReference type="AlphaFoldDB" id="A0A8U0HZF9"/>
<feature type="region of interest" description="Disordered" evidence="1">
    <location>
        <begin position="1"/>
        <end position="23"/>
    </location>
</feature>